<keyword evidence="1" id="KW-0812">Transmembrane</keyword>
<evidence type="ECO:0000256" key="1">
    <source>
        <dbReference type="SAM" id="Phobius"/>
    </source>
</evidence>
<organism evidence="2">
    <name type="scientific">Tanacetum cinerariifolium</name>
    <name type="common">Dalmatian daisy</name>
    <name type="synonym">Chrysanthemum cinerariifolium</name>
    <dbReference type="NCBI Taxonomy" id="118510"/>
    <lineage>
        <taxon>Eukaryota</taxon>
        <taxon>Viridiplantae</taxon>
        <taxon>Streptophyta</taxon>
        <taxon>Embryophyta</taxon>
        <taxon>Tracheophyta</taxon>
        <taxon>Spermatophyta</taxon>
        <taxon>Magnoliopsida</taxon>
        <taxon>eudicotyledons</taxon>
        <taxon>Gunneridae</taxon>
        <taxon>Pentapetalae</taxon>
        <taxon>asterids</taxon>
        <taxon>campanulids</taxon>
        <taxon>Asterales</taxon>
        <taxon>Asteraceae</taxon>
        <taxon>Asteroideae</taxon>
        <taxon>Anthemideae</taxon>
        <taxon>Anthemidinae</taxon>
        <taxon>Tanacetum</taxon>
    </lineage>
</organism>
<keyword evidence="1" id="KW-1133">Transmembrane helix</keyword>
<comment type="caution">
    <text evidence="2">The sequence shown here is derived from an EMBL/GenBank/DDBJ whole genome shotgun (WGS) entry which is preliminary data.</text>
</comment>
<evidence type="ECO:0000313" key="2">
    <source>
        <dbReference type="EMBL" id="GEU59648.1"/>
    </source>
</evidence>
<proteinExistence type="predicted"/>
<sequence length="71" mass="7965">MSQLNYSCDDDSWGVKSCARMGVSVVYGMTKLQNQEALKSWTMAVTTVTKMMMYMFFLLYIAGGKFVGGKQ</sequence>
<feature type="transmembrane region" description="Helical" evidence="1">
    <location>
        <begin position="41"/>
        <end position="62"/>
    </location>
</feature>
<accession>A0A6L2LD67</accession>
<keyword evidence="1" id="KW-0472">Membrane</keyword>
<name>A0A6L2LD67_TANCI</name>
<dbReference type="AlphaFoldDB" id="A0A6L2LD67"/>
<dbReference type="EMBL" id="BKCJ010004208">
    <property type="protein sequence ID" value="GEU59648.1"/>
    <property type="molecule type" value="Genomic_DNA"/>
</dbReference>
<reference evidence="2" key="1">
    <citation type="journal article" date="2019" name="Sci. Rep.">
        <title>Draft genome of Tanacetum cinerariifolium, the natural source of mosquito coil.</title>
        <authorList>
            <person name="Yamashiro T."/>
            <person name="Shiraishi A."/>
            <person name="Satake H."/>
            <person name="Nakayama K."/>
        </authorList>
    </citation>
    <scope>NUCLEOTIDE SEQUENCE</scope>
</reference>
<gene>
    <name evidence="2" type="ORF">Tci_031626</name>
</gene>
<protein>
    <submittedName>
        <fullName evidence="2">Uncharacterized protein</fullName>
    </submittedName>
</protein>